<gene>
    <name evidence="3" type="ORF">FC69_GL001307</name>
</gene>
<feature type="domain" description="6-phospho-N-acetylmuramidase C-terminal" evidence="1">
    <location>
        <begin position="251"/>
        <end position="348"/>
    </location>
</feature>
<dbReference type="Pfam" id="PF19200">
    <property type="entry name" value="MupG_N"/>
    <property type="match status" value="1"/>
</dbReference>
<evidence type="ECO:0008006" key="5">
    <source>
        <dbReference type="Google" id="ProtNLM"/>
    </source>
</evidence>
<feature type="domain" description="6-phospho-N-acetylmuramidase N-terminal" evidence="2">
    <location>
        <begin position="2"/>
        <end position="231"/>
    </location>
</feature>
<dbReference type="SUPFAM" id="SSF50891">
    <property type="entry name" value="Cyclophilin-like"/>
    <property type="match status" value="1"/>
</dbReference>
<organism evidence="3 4">
    <name type="scientific">Latilactobacillus fuchuensis DSM 14340 = JCM 11249</name>
    <dbReference type="NCBI Taxonomy" id="1423747"/>
    <lineage>
        <taxon>Bacteria</taxon>
        <taxon>Bacillati</taxon>
        <taxon>Bacillota</taxon>
        <taxon>Bacilli</taxon>
        <taxon>Lactobacillales</taxon>
        <taxon>Lactobacillaceae</taxon>
        <taxon>Latilactobacillus</taxon>
    </lineage>
</organism>
<dbReference type="Gene3D" id="2.40.100.10">
    <property type="entry name" value="Cyclophilin-like"/>
    <property type="match status" value="1"/>
</dbReference>
<name>A0A0R1RTV4_9LACO</name>
<dbReference type="InterPro" id="IPR029000">
    <property type="entry name" value="Cyclophilin-like_dom_sf"/>
</dbReference>
<reference evidence="3 4" key="1">
    <citation type="journal article" date="2015" name="Genome Announc.">
        <title>Expanding the biotechnology potential of lactobacilli through comparative genomics of 213 strains and associated genera.</title>
        <authorList>
            <person name="Sun Z."/>
            <person name="Harris H.M."/>
            <person name="McCann A."/>
            <person name="Guo C."/>
            <person name="Argimon S."/>
            <person name="Zhang W."/>
            <person name="Yang X."/>
            <person name="Jeffery I.B."/>
            <person name="Cooney J.C."/>
            <person name="Kagawa T.F."/>
            <person name="Liu W."/>
            <person name="Song Y."/>
            <person name="Salvetti E."/>
            <person name="Wrobel A."/>
            <person name="Rasinkangas P."/>
            <person name="Parkhill J."/>
            <person name="Rea M.C."/>
            <person name="O'Sullivan O."/>
            <person name="Ritari J."/>
            <person name="Douillard F.P."/>
            <person name="Paul Ross R."/>
            <person name="Yang R."/>
            <person name="Briner A.E."/>
            <person name="Felis G.E."/>
            <person name="de Vos W.M."/>
            <person name="Barrangou R."/>
            <person name="Klaenhammer T.R."/>
            <person name="Caufield P.W."/>
            <person name="Cui Y."/>
            <person name="Zhang H."/>
            <person name="O'Toole P.W."/>
        </authorList>
    </citation>
    <scope>NUCLEOTIDE SEQUENCE [LARGE SCALE GENOMIC DNA]</scope>
    <source>
        <strain evidence="3 4">DSM 14340</strain>
    </source>
</reference>
<dbReference type="InterPro" id="IPR017853">
    <property type="entry name" value="GH"/>
</dbReference>
<dbReference type="EMBL" id="AZEX01000036">
    <property type="protein sequence ID" value="KRL60470.1"/>
    <property type="molecule type" value="Genomic_DNA"/>
</dbReference>
<dbReference type="PATRIC" id="fig|1423747.3.peg.1333"/>
<dbReference type="Gene3D" id="3.20.20.70">
    <property type="entry name" value="Aldolase class I"/>
    <property type="match status" value="1"/>
</dbReference>
<dbReference type="STRING" id="1423747.FC69_GL001307"/>
<dbReference type="SUPFAM" id="SSF51445">
    <property type="entry name" value="(Trans)glycosidases"/>
    <property type="match status" value="1"/>
</dbReference>
<evidence type="ECO:0000313" key="4">
    <source>
        <dbReference type="Proteomes" id="UP000051264"/>
    </source>
</evidence>
<sequence length="352" mass="39458">MLGFSVYLNQPIDDLIANNCLHMQQSGFTEVFTSMHIPEDDVTLYLKRVQALGQICRENHLDLMIDIESDSLEHIGLSLDNPQAIKAFGITGLRIDFGISNQQIAGLSQHLKIALNASTLSESDLVALKTANANFQNMEAWHNYYPRNETGLARDWFIRTNQWLKESGFTTQAFIPGDGQLRGPIKSGLPTLEEHRGQHPLACALDLLALSVDKVFIGDPQLRPATLMQFSDYFQTQTMTLHCVRETNQLPDYLFTTQFHNRRDVARDVIRLEEGRPLCKSTVVPLACATRPIGSLTIDNLDYGRYMGELQITKTNLPGNPQVNVLGKIIDSELPLLPFILAGQAIQLKEQL</sequence>
<protein>
    <recommendedName>
        <fullName evidence="5">Outer surface protein</fullName>
    </recommendedName>
</protein>
<dbReference type="RefSeq" id="WP_025083809.1">
    <property type="nucleotide sequence ID" value="NZ_AZEX01000036.1"/>
</dbReference>
<dbReference type="PANTHER" id="PTHR38435:SF2">
    <property type="entry name" value="DUF871 DOMAIN-CONTAINING PROTEIN"/>
    <property type="match status" value="1"/>
</dbReference>
<dbReference type="InterPro" id="IPR043894">
    <property type="entry name" value="MupG_C"/>
</dbReference>
<comment type="caution">
    <text evidence="3">The sequence shown here is derived from an EMBL/GenBank/DDBJ whole genome shotgun (WGS) entry which is preliminary data.</text>
</comment>
<evidence type="ECO:0000259" key="2">
    <source>
        <dbReference type="Pfam" id="PF19200"/>
    </source>
</evidence>
<evidence type="ECO:0000259" key="1">
    <source>
        <dbReference type="Pfam" id="PF05913"/>
    </source>
</evidence>
<evidence type="ECO:0000313" key="3">
    <source>
        <dbReference type="EMBL" id="KRL60470.1"/>
    </source>
</evidence>
<dbReference type="Proteomes" id="UP000051264">
    <property type="component" value="Unassembled WGS sequence"/>
</dbReference>
<dbReference type="eggNOG" id="COG3589">
    <property type="taxonomic scope" value="Bacteria"/>
</dbReference>
<dbReference type="InterPro" id="IPR043797">
    <property type="entry name" value="MupG_N"/>
</dbReference>
<dbReference type="OrthoDB" id="5809921at2"/>
<dbReference type="InterPro" id="IPR013785">
    <property type="entry name" value="Aldolase_TIM"/>
</dbReference>
<dbReference type="Pfam" id="PF05913">
    <property type="entry name" value="MupG_C"/>
    <property type="match status" value="1"/>
</dbReference>
<dbReference type="AlphaFoldDB" id="A0A0R1RTV4"/>
<accession>A0A0R1RTV4</accession>
<dbReference type="PANTHER" id="PTHR38435">
    <property type="match status" value="1"/>
</dbReference>
<dbReference type="InterPro" id="IPR008589">
    <property type="entry name" value="MupG"/>
</dbReference>
<proteinExistence type="predicted"/>